<feature type="domain" description="FAD-binding" evidence="9">
    <location>
        <begin position="3"/>
        <end position="254"/>
    </location>
</feature>
<dbReference type="AlphaFoldDB" id="A0AAN6JSZ3"/>
<feature type="domain" description="FAD-binding" evidence="9">
    <location>
        <begin position="403"/>
        <end position="439"/>
    </location>
</feature>
<dbReference type="EC" id="1.14.13.9" evidence="10"/>
<organism evidence="10 11">
    <name type="scientific">Tilletia horrida</name>
    <dbReference type="NCBI Taxonomy" id="155126"/>
    <lineage>
        <taxon>Eukaryota</taxon>
        <taxon>Fungi</taxon>
        <taxon>Dikarya</taxon>
        <taxon>Basidiomycota</taxon>
        <taxon>Ustilaginomycotina</taxon>
        <taxon>Exobasidiomycetes</taxon>
        <taxon>Tilletiales</taxon>
        <taxon>Tilletiaceae</taxon>
        <taxon>Tilletia</taxon>
    </lineage>
</organism>
<proteinExistence type="predicted"/>
<dbReference type="GO" id="GO:0004502">
    <property type="term" value="F:kynurenine 3-monooxygenase activity"/>
    <property type="evidence" value="ECO:0007669"/>
    <property type="project" value="UniProtKB-EC"/>
</dbReference>
<feature type="transmembrane region" description="Helical" evidence="8">
    <location>
        <begin position="644"/>
        <end position="664"/>
    </location>
</feature>
<evidence type="ECO:0000256" key="4">
    <source>
        <dbReference type="ARBA" id="ARBA00022857"/>
    </source>
</evidence>
<feature type="compositionally biased region" description="Polar residues" evidence="7">
    <location>
        <begin position="104"/>
        <end position="114"/>
    </location>
</feature>
<keyword evidence="8" id="KW-1133">Transmembrane helix</keyword>
<dbReference type="GO" id="GO:0070189">
    <property type="term" value="P:kynurenine metabolic process"/>
    <property type="evidence" value="ECO:0007669"/>
    <property type="project" value="TreeGrafter"/>
</dbReference>
<evidence type="ECO:0000256" key="7">
    <source>
        <dbReference type="SAM" id="MobiDB-lite"/>
    </source>
</evidence>
<evidence type="ECO:0000313" key="11">
    <source>
        <dbReference type="Proteomes" id="UP001176517"/>
    </source>
</evidence>
<reference evidence="10" key="1">
    <citation type="journal article" date="2023" name="PhytoFront">
        <title>Draft Genome Resources of Seven Strains of Tilletia horrida, Causal Agent of Kernel Smut of Rice.</title>
        <authorList>
            <person name="Khanal S."/>
            <person name="Antony Babu S."/>
            <person name="Zhou X.G."/>
        </authorList>
    </citation>
    <scope>NUCLEOTIDE SEQUENCE</scope>
    <source>
        <strain evidence="10">TX6</strain>
    </source>
</reference>
<feature type="compositionally biased region" description="Low complexity" evidence="7">
    <location>
        <begin position="128"/>
        <end position="137"/>
    </location>
</feature>
<evidence type="ECO:0000256" key="3">
    <source>
        <dbReference type="ARBA" id="ARBA00022827"/>
    </source>
</evidence>
<evidence type="ECO:0000259" key="9">
    <source>
        <dbReference type="Pfam" id="PF01494"/>
    </source>
</evidence>
<name>A0AAN6JSZ3_9BASI</name>
<dbReference type="EMBL" id="JAPDMZ010000037">
    <property type="protein sequence ID" value="KAK0554516.1"/>
    <property type="molecule type" value="Genomic_DNA"/>
</dbReference>
<keyword evidence="5 10" id="KW-0560">Oxidoreductase</keyword>
<keyword evidence="6" id="KW-0503">Monooxygenase</keyword>
<keyword evidence="8" id="KW-0472">Membrane</keyword>
<dbReference type="GO" id="GO:0005741">
    <property type="term" value="C:mitochondrial outer membrane"/>
    <property type="evidence" value="ECO:0007669"/>
    <property type="project" value="TreeGrafter"/>
</dbReference>
<keyword evidence="2" id="KW-0285">Flavoprotein</keyword>
<dbReference type="SUPFAM" id="SSF51905">
    <property type="entry name" value="FAD/NAD(P)-binding domain"/>
    <property type="match status" value="1"/>
</dbReference>
<evidence type="ECO:0000256" key="6">
    <source>
        <dbReference type="ARBA" id="ARBA00023033"/>
    </source>
</evidence>
<protein>
    <submittedName>
        <fullName evidence="10">Kynurenine 3-monooxygenase, mitochondrial</fullName>
        <ecNumber evidence="10">1.14.13.9</ecNumber>
    </submittedName>
</protein>
<evidence type="ECO:0000313" key="10">
    <source>
        <dbReference type="EMBL" id="KAK0554516.1"/>
    </source>
</evidence>
<dbReference type="Proteomes" id="UP001176517">
    <property type="component" value="Unassembled WGS sequence"/>
</dbReference>
<keyword evidence="8" id="KW-0812">Transmembrane</keyword>
<evidence type="ECO:0000256" key="5">
    <source>
        <dbReference type="ARBA" id="ARBA00023002"/>
    </source>
</evidence>
<dbReference type="Pfam" id="PF01494">
    <property type="entry name" value="FAD_binding_3"/>
    <property type="match status" value="2"/>
</dbReference>
<dbReference type="Gene3D" id="3.50.50.60">
    <property type="entry name" value="FAD/NAD(P)-binding domain"/>
    <property type="match status" value="1"/>
</dbReference>
<accession>A0AAN6JSZ3</accession>
<comment type="cofactor">
    <cofactor evidence="1">
        <name>FAD</name>
        <dbReference type="ChEBI" id="CHEBI:57692"/>
    </cofactor>
</comment>
<dbReference type="PANTHER" id="PTHR46028">
    <property type="entry name" value="KYNURENINE 3-MONOOXYGENASE"/>
    <property type="match status" value="1"/>
</dbReference>
<keyword evidence="3" id="KW-0274">FAD</keyword>
<evidence type="ECO:0000256" key="8">
    <source>
        <dbReference type="SAM" id="Phobius"/>
    </source>
</evidence>
<evidence type="ECO:0000256" key="1">
    <source>
        <dbReference type="ARBA" id="ARBA00001974"/>
    </source>
</evidence>
<dbReference type="GO" id="GO:0071949">
    <property type="term" value="F:FAD binding"/>
    <property type="evidence" value="ECO:0007669"/>
    <property type="project" value="InterPro"/>
</dbReference>
<gene>
    <name evidence="10" type="primary">BNA4_2</name>
    <name evidence="10" type="ORF">OC846_002088</name>
</gene>
<comment type="caution">
    <text evidence="10">The sequence shown here is derived from an EMBL/GenBank/DDBJ whole genome shotgun (WGS) entry which is preliminary data.</text>
</comment>
<evidence type="ECO:0000256" key="2">
    <source>
        <dbReference type="ARBA" id="ARBA00022630"/>
    </source>
</evidence>
<sequence>MERVAIVGAGPVGSLAAIALAERGCQVDLYEQRPDEGTHAAAAATGNTRSINLAISTRALTALHALTPASASASEEPSLADVVLANGIPMHARMIHTMPAASSPPKTHQQQQQGAGARLEESIPEYDSLAPERSSSAPSPPTAEHITLHSQDYGIDPDTHRIYSVDRSKLSNLLLTRASAHPRVQIYRGYTLQDLHFSNNDKKTDQGGVSLSFRPTTSITSKTAEENLHLISASADLVIGCDGMHSSVRKALDTFQPLGIEQAYIDCAYIELHISPPPTHSDGSAPPRWPLSPQHLHIWPRHSFMLIALPNADRSFTCTLFAPYALFGAQRPPSSQSAGSEHPLAGSLSTPDAAIPFFKTYFPDALTLMGEEHVREAIRTRAARPGRLGSVQLHNGLYHERVGGRAVLLGDAAHAMVPFYGQGLNCGLEDVHVLIQALEAEGVLPALLPKADDRPSQQVAIKHKDQRTRLVRALDLYSCTRHPALCAIQQLAQQNYEEMSHRVVSKTYLARKWLDGVLMRLMAPSSSSSSKPAELAAPRSLRDLPQLVIRSWIPELGKLFLPAQQKPKSTQDEPLSFVVADKPAFSLQPIQKRSRSASGKAIINRLVAPTEQSLGAWKSLYTMVTFTNMPYDAVLRQAARQDRIMNAVGLGVGGLIGLGAWSVWTSLAMMGRA</sequence>
<keyword evidence="4" id="KW-0521">NADP</keyword>
<keyword evidence="11" id="KW-1185">Reference proteome</keyword>
<dbReference type="InterPro" id="IPR036188">
    <property type="entry name" value="FAD/NAD-bd_sf"/>
</dbReference>
<dbReference type="InterPro" id="IPR002938">
    <property type="entry name" value="FAD-bd"/>
</dbReference>
<feature type="region of interest" description="Disordered" evidence="7">
    <location>
        <begin position="99"/>
        <end position="153"/>
    </location>
</feature>
<dbReference type="PANTHER" id="PTHR46028:SF2">
    <property type="entry name" value="KYNURENINE 3-MONOOXYGENASE"/>
    <property type="match status" value="1"/>
</dbReference>